<feature type="signal peptide" evidence="2">
    <location>
        <begin position="1"/>
        <end position="20"/>
    </location>
</feature>
<evidence type="ECO:0000256" key="2">
    <source>
        <dbReference type="SAM" id="SignalP"/>
    </source>
</evidence>
<dbReference type="AlphaFoldDB" id="A0A2B4SMK1"/>
<dbReference type="OrthoDB" id="5971485at2759"/>
<evidence type="ECO:0000313" key="4">
    <source>
        <dbReference type="Proteomes" id="UP000225706"/>
    </source>
</evidence>
<name>A0A2B4SMK1_STYPI</name>
<sequence>MDHGLKRFVFLVSFAAPIACWDYVGFRFDDTQMTNARNHYGLMKNCIQQAFNECKSSTDRETTLDEKKRIVIASEQYYCSYGGINPFNGKIVQGCPKKAQKKMRKCSSKFHKHFKGDSGSTSLCRKYDKVKKCIIRVAENLCKKTIQVKNLMEIFKNPFNPYCSVGSDVKKPDIRSSFSSRFGSCTRREYLNRSRDCLANFIRTLKKYPKKPCGLVFRKRLHNCAKNVALHCHKNDTSYNKKRIETGFKKMRSFNQRRYCDGFQFQFPYPAVKSGQCTDSYFEHRKKCSYQFVEAYIKKKTEKSLCGQYAEAKRCAKNVTLEHCNVTPKLEDDIDFIYDEFNPFCAKRKDPLPKPQWRRVKKPRRSLPPDVERKISTSGGKSISSKVSTLVAIPCFLVLTIIS</sequence>
<feature type="region of interest" description="Disordered" evidence="1">
    <location>
        <begin position="355"/>
        <end position="378"/>
    </location>
</feature>
<keyword evidence="4" id="KW-1185">Reference proteome</keyword>
<organism evidence="3 4">
    <name type="scientific">Stylophora pistillata</name>
    <name type="common">Smooth cauliflower coral</name>
    <dbReference type="NCBI Taxonomy" id="50429"/>
    <lineage>
        <taxon>Eukaryota</taxon>
        <taxon>Metazoa</taxon>
        <taxon>Cnidaria</taxon>
        <taxon>Anthozoa</taxon>
        <taxon>Hexacorallia</taxon>
        <taxon>Scleractinia</taxon>
        <taxon>Astrocoeniina</taxon>
        <taxon>Pocilloporidae</taxon>
        <taxon>Stylophora</taxon>
    </lineage>
</organism>
<comment type="caution">
    <text evidence="3">The sequence shown here is derived from an EMBL/GenBank/DDBJ whole genome shotgun (WGS) entry which is preliminary data.</text>
</comment>
<accession>A0A2B4SMK1</accession>
<proteinExistence type="predicted"/>
<feature type="compositionally biased region" description="Basic residues" evidence="1">
    <location>
        <begin position="356"/>
        <end position="365"/>
    </location>
</feature>
<evidence type="ECO:0000256" key="1">
    <source>
        <dbReference type="SAM" id="MobiDB-lite"/>
    </source>
</evidence>
<reference evidence="4" key="1">
    <citation type="journal article" date="2017" name="bioRxiv">
        <title>Comparative analysis of the genomes of Stylophora pistillata and Acropora digitifera provides evidence for extensive differences between species of corals.</title>
        <authorList>
            <person name="Voolstra C.R."/>
            <person name="Li Y."/>
            <person name="Liew Y.J."/>
            <person name="Baumgarten S."/>
            <person name="Zoccola D."/>
            <person name="Flot J.-F."/>
            <person name="Tambutte S."/>
            <person name="Allemand D."/>
            <person name="Aranda M."/>
        </authorList>
    </citation>
    <scope>NUCLEOTIDE SEQUENCE [LARGE SCALE GENOMIC DNA]</scope>
</reference>
<protein>
    <submittedName>
        <fullName evidence="3">Uncharacterized protein</fullName>
    </submittedName>
</protein>
<feature type="chain" id="PRO_5013196941" evidence="2">
    <location>
        <begin position="21"/>
        <end position="403"/>
    </location>
</feature>
<keyword evidence="2" id="KW-0732">Signal</keyword>
<dbReference type="EMBL" id="LSMT01000062">
    <property type="protein sequence ID" value="PFX29635.1"/>
    <property type="molecule type" value="Genomic_DNA"/>
</dbReference>
<gene>
    <name evidence="3" type="ORF">AWC38_SpisGene5594</name>
</gene>
<evidence type="ECO:0000313" key="3">
    <source>
        <dbReference type="EMBL" id="PFX29635.1"/>
    </source>
</evidence>
<dbReference type="Proteomes" id="UP000225706">
    <property type="component" value="Unassembled WGS sequence"/>
</dbReference>